<sequence length="283" mass="32574">MRENRSRLIFITCTLFSSVLMLQMGLYMVHVIMSWGMGYNIIELCHTLLQAYGLNFAGYVLQAIVYQTFFLFVFSIIRHAVLSIRFAGKIQTCRDQQLSYEMNRRYRTTTKEGITVIHSSTPIALATGFFKPRIILSTGLLKLLSKNELKAVLYHESFHARSSDPLKTFMLSLFATALWYIPILRWFQRNYNIVREVLADQYAIHRMGTPVELGSALLKLLRGGIPERMPVSHVSITDASINYRIRQILEPEGKLELKWPMAPLMISIQVVALLCAMFMVLMH</sequence>
<feature type="transmembrane region" description="Helical" evidence="1">
    <location>
        <begin position="7"/>
        <end position="29"/>
    </location>
</feature>
<reference evidence="3" key="1">
    <citation type="submission" date="2019-10" db="EMBL/GenBank/DDBJ databases">
        <title>Description of Paenibacillus glebae sp. nov.</title>
        <authorList>
            <person name="Carlier A."/>
            <person name="Qi S."/>
        </authorList>
    </citation>
    <scope>NUCLEOTIDE SEQUENCE</scope>
    <source>
        <strain evidence="3">LMG 31456</strain>
    </source>
</reference>
<keyword evidence="3" id="KW-0378">Hydrolase</keyword>
<dbReference type="InterPro" id="IPR052173">
    <property type="entry name" value="Beta-lactam_resp_regulator"/>
</dbReference>
<gene>
    <name evidence="3" type="ORF">GC093_24575</name>
</gene>
<feature type="transmembrane region" description="Helical" evidence="1">
    <location>
        <begin position="261"/>
        <end position="281"/>
    </location>
</feature>
<evidence type="ECO:0000313" key="3">
    <source>
        <dbReference type="EMBL" id="NOU96365.1"/>
    </source>
</evidence>
<dbReference type="PANTHER" id="PTHR34978:SF3">
    <property type="entry name" value="SLR0241 PROTEIN"/>
    <property type="match status" value="1"/>
</dbReference>
<keyword evidence="1" id="KW-0812">Transmembrane</keyword>
<keyword evidence="1" id="KW-0472">Membrane</keyword>
<feature type="transmembrane region" description="Helical" evidence="1">
    <location>
        <begin position="56"/>
        <end position="77"/>
    </location>
</feature>
<dbReference type="AlphaFoldDB" id="A0A972GUE3"/>
<proteinExistence type="predicted"/>
<keyword evidence="3" id="KW-0482">Metalloprotease</keyword>
<organism evidence="3 4">
    <name type="scientific">Paenibacillus foliorum</name>
    <dbReference type="NCBI Taxonomy" id="2654974"/>
    <lineage>
        <taxon>Bacteria</taxon>
        <taxon>Bacillati</taxon>
        <taxon>Bacillota</taxon>
        <taxon>Bacilli</taxon>
        <taxon>Bacillales</taxon>
        <taxon>Paenibacillaceae</taxon>
        <taxon>Paenibacillus</taxon>
    </lineage>
</organism>
<evidence type="ECO:0000256" key="1">
    <source>
        <dbReference type="SAM" id="Phobius"/>
    </source>
</evidence>
<keyword evidence="1" id="KW-1133">Transmembrane helix</keyword>
<dbReference type="RefSeq" id="WP_171654601.1">
    <property type="nucleotide sequence ID" value="NZ_WHOD01000097.1"/>
</dbReference>
<keyword evidence="3" id="KW-0645">Protease</keyword>
<dbReference type="InterPro" id="IPR008756">
    <property type="entry name" value="Peptidase_M56"/>
</dbReference>
<dbReference type="CDD" id="cd07326">
    <property type="entry name" value="M56_BlaR1_MecR1_like"/>
    <property type="match status" value="1"/>
</dbReference>
<dbReference type="Pfam" id="PF05569">
    <property type="entry name" value="Peptidase_M56"/>
    <property type="match status" value="1"/>
</dbReference>
<protein>
    <submittedName>
        <fullName evidence="3">M48 family metalloprotease</fullName>
    </submittedName>
</protein>
<evidence type="ECO:0000313" key="4">
    <source>
        <dbReference type="Proteomes" id="UP000641588"/>
    </source>
</evidence>
<dbReference type="EMBL" id="WHOD01000097">
    <property type="protein sequence ID" value="NOU96365.1"/>
    <property type="molecule type" value="Genomic_DNA"/>
</dbReference>
<feature type="domain" description="Peptidase M56" evidence="2">
    <location>
        <begin position="61"/>
        <end position="246"/>
    </location>
</feature>
<keyword evidence="4" id="KW-1185">Reference proteome</keyword>
<name>A0A972GUE3_9BACL</name>
<evidence type="ECO:0000259" key="2">
    <source>
        <dbReference type="Pfam" id="PF05569"/>
    </source>
</evidence>
<comment type="caution">
    <text evidence="3">The sequence shown here is derived from an EMBL/GenBank/DDBJ whole genome shotgun (WGS) entry which is preliminary data.</text>
</comment>
<feature type="transmembrane region" description="Helical" evidence="1">
    <location>
        <begin position="168"/>
        <end position="187"/>
    </location>
</feature>
<dbReference type="GO" id="GO:0008237">
    <property type="term" value="F:metallopeptidase activity"/>
    <property type="evidence" value="ECO:0007669"/>
    <property type="project" value="UniProtKB-KW"/>
</dbReference>
<accession>A0A972GUE3</accession>
<dbReference type="PANTHER" id="PTHR34978">
    <property type="entry name" value="POSSIBLE SENSOR-TRANSDUCER PROTEIN BLAR"/>
    <property type="match status" value="1"/>
</dbReference>
<dbReference type="Proteomes" id="UP000641588">
    <property type="component" value="Unassembled WGS sequence"/>
</dbReference>
<dbReference type="Gene3D" id="3.30.2010.10">
    <property type="entry name" value="Metalloproteases ('zincins'), catalytic domain"/>
    <property type="match status" value="1"/>
</dbReference>